<dbReference type="KEGG" id="cmq:B840_12625"/>
<dbReference type="AlphaFoldDB" id="A0A0B6TQ95"/>
<geneLocation type="plasmid" evidence="2 3">
    <name>pCmarinum2</name>
</geneLocation>
<dbReference type="HOGENOM" id="CLU_1335674_0_0_11"/>
<keyword evidence="2" id="KW-0614">Plasmid</keyword>
<gene>
    <name evidence="2" type="ORF">B840_12625</name>
</gene>
<accession>A0A0B6TQ95</accession>
<evidence type="ECO:0000256" key="1">
    <source>
        <dbReference type="SAM" id="MobiDB-lite"/>
    </source>
</evidence>
<protein>
    <submittedName>
        <fullName evidence="2">Uncharacterized protein</fullName>
    </submittedName>
</protein>
<dbReference type="Proteomes" id="UP000031928">
    <property type="component" value="Plasmid pCmarinum2"/>
</dbReference>
<feature type="region of interest" description="Disordered" evidence="1">
    <location>
        <begin position="179"/>
        <end position="205"/>
    </location>
</feature>
<proteinExistence type="predicted"/>
<evidence type="ECO:0000313" key="3">
    <source>
        <dbReference type="Proteomes" id="UP000031928"/>
    </source>
</evidence>
<organism evidence="2 3">
    <name type="scientific">Corynebacterium marinum DSM 44953</name>
    <dbReference type="NCBI Taxonomy" id="1224162"/>
    <lineage>
        <taxon>Bacteria</taxon>
        <taxon>Bacillati</taxon>
        <taxon>Actinomycetota</taxon>
        <taxon>Actinomycetes</taxon>
        <taxon>Mycobacteriales</taxon>
        <taxon>Corynebacteriaceae</taxon>
        <taxon>Corynebacterium</taxon>
    </lineage>
</organism>
<keyword evidence="3" id="KW-1185">Reference proteome</keyword>
<feature type="compositionally biased region" description="Basic and acidic residues" evidence="1">
    <location>
        <begin position="193"/>
        <end position="205"/>
    </location>
</feature>
<dbReference type="EMBL" id="CP007791">
    <property type="protein sequence ID" value="AJK70093.1"/>
    <property type="molecule type" value="Genomic_DNA"/>
</dbReference>
<sequence>MSAIWRGFLITLWRAGLMDREDIALRMANGAVFRVSLEQDLGGMALLLLPTSDAATDHIAISSPLAPHGLKQCGPLPRVQLFRQCVCRNTGLTQDLSTPSFTPTPHDPGHDVGDASALAGEHGMDERRVPRTLRPVDERLFPATHHQDTGVDGGAGTEMCGWYSPVLFEVEPGPPLGCHHRGTTDAGAATRDLPLHQEDRVSPPR</sequence>
<name>A0A0B6TQ95_9CORY</name>
<evidence type="ECO:0000313" key="2">
    <source>
        <dbReference type="EMBL" id="AJK70093.1"/>
    </source>
</evidence>
<feature type="region of interest" description="Disordered" evidence="1">
    <location>
        <begin position="96"/>
        <end position="129"/>
    </location>
</feature>
<reference evidence="2 3" key="1">
    <citation type="submission" date="2014-05" db="EMBL/GenBank/DDBJ databases">
        <title>Complete genome sequence of Corynebacterium marinum DSM 44953.</title>
        <authorList>
            <person name="Schaffert L."/>
            <person name="Albersmeier A."/>
            <person name="Kalinowski J."/>
            <person name="Ruckert C."/>
        </authorList>
    </citation>
    <scope>NUCLEOTIDE SEQUENCE [LARGE SCALE GENOMIC DNA]</scope>
    <source>
        <strain evidence="2 3">DSM 44953</strain>
        <plasmid evidence="2 3">pCmarinum2</plasmid>
    </source>
</reference>